<dbReference type="AlphaFoldDB" id="A0A0D6JGQ8"/>
<reference evidence="2" key="1">
    <citation type="submission" date="2015-02" db="EMBL/GenBank/DDBJ databases">
        <authorList>
            <person name="Chooi Y.-H."/>
        </authorList>
    </citation>
    <scope>NUCLEOTIDE SEQUENCE [LARGE SCALE GENOMIC DNA]</scope>
    <source>
        <strain evidence="2">strain Y</strain>
    </source>
</reference>
<name>A0A0D6JGQ8_9HYPH</name>
<evidence type="ECO:0000313" key="1">
    <source>
        <dbReference type="EMBL" id="CPR20468.1"/>
    </source>
</evidence>
<dbReference type="EMBL" id="LN829119">
    <property type="protein sequence ID" value="CPR20468.1"/>
    <property type="molecule type" value="Genomic_DNA"/>
</dbReference>
<accession>A0A0D6JGQ8</accession>
<organism evidence="1 2">
    <name type="scientific">Candidatus Filomicrobium marinum</name>
    <dbReference type="NCBI Taxonomy" id="1608628"/>
    <lineage>
        <taxon>Bacteria</taxon>
        <taxon>Pseudomonadati</taxon>
        <taxon>Pseudomonadota</taxon>
        <taxon>Alphaproteobacteria</taxon>
        <taxon>Hyphomicrobiales</taxon>
        <taxon>Hyphomicrobiaceae</taxon>
        <taxon>Filomicrobium</taxon>
    </lineage>
</organism>
<keyword evidence="2" id="KW-1185">Reference proteome</keyword>
<sequence>MDIAASEAIADFIPALDATGEEIVVGVVIVVGADGDGAGSTTRLPSLAMGTMVTHVRATGIAVGAAIPGTSVGASAANKAYSRSAD</sequence>
<evidence type="ECO:0000313" key="2">
    <source>
        <dbReference type="Proteomes" id="UP000033187"/>
    </source>
</evidence>
<dbReference type="RefSeq" id="WP_046479112.1">
    <property type="nucleotide sequence ID" value="NZ_LN829118.1"/>
</dbReference>
<dbReference type="KEGG" id="fiy:BN1229_v1_2622"/>
<gene>
    <name evidence="1" type="ORF">YBN1229_v1_2622</name>
</gene>
<dbReference type="KEGG" id="fil:BN1229_v1_3299"/>
<protein>
    <submittedName>
        <fullName evidence="1">Uncharacterized protein</fullName>
    </submittedName>
</protein>
<dbReference type="Proteomes" id="UP000033187">
    <property type="component" value="Chromosome 1"/>
</dbReference>
<proteinExistence type="predicted"/>